<sequence length="208" mass="22065">MTQHHPQDQFDEVPPYADGRIGKHRAAAPGTEQRRGGAALRWVTLLAVFALLVGAFSYFVLPRLPDDWVPFAGDDAAEQQAEPAGEASGAADGESGEGSSDGEGSDEGAAEETPTAADTETPVQIIDAGLPEGGLDDVEARLAEMQYNVTSTASWEDSWGEVETPVIYYPSGQQEHAQDLAEAYGVETVEENTSWSVVALVVGEEQAE</sequence>
<dbReference type="Gene3D" id="3.30.70.2390">
    <property type="match status" value="1"/>
</dbReference>
<keyword evidence="2" id="KW-1133">Transmembrane helix</keyword>
<keyword evidence="2" id="KW-0812">Transmembrane</keyword>
<feature type="domain" description="LytR/CpsA/Psr regulator C-terminal" evidence="3">
    <location>
        <begin position="121"/>
        <end position="204"/>
    </location>
</feature>
<comment type="caution">
    <text evidence="4">The sequence shown here is derived from an EMBL/GenBank/DDBJ whole genome shotgun (WGS) entry which is preliminary data.</text>
</comment>
<keyword evidence="5" id="KW-1185">Reference proteome</keyword>
<reference evidence="5" key="1">
    <citation type="journal article" date="2019" name="Int. J. Syst. Evol. Microbiol.">
        <title>The Global Catalogue of Microorganisms (GCM) 10K type strain sequencing project: providing services to taxonomists for standard genome sequencing and annotation.</title>
        <authorList>
            <consortium name="The Broad Institute Genomics Platform"/>
            <consortium name="The Broad Institute Genome Sequencing Center for Infectious Disease"/>
            <person name="Wu L."/>
            <person name="Ma J."/>
        </authorList>
    </citation>
    <scope>NUCLEOTIDE SEQUENCE [LARGE SCALE GENOMIC DNA]</scope>
    <source>
        <strain evidence="5">JCM 11483</strain>
    </source>
</reference>
<evidence type="ECO:0000259" key="3">
    <source>
        <dbReference type="Pfam" id="PF13399"/>
    </source>
</evidence>
<dbReference type="InterPro" id="IPR027381">
    <property type="entry name" value="LytR/CpsA/Psr_C"/>
</dbReference>
<evidence type="ECO:0000313" key="5">
    <source>
        <dbReference type="Proteomes" id="UP001501736"/>
    </source>
</evidence>
<dbReference type="Proteomes" id="UP001501736">
    <property type="component" value="Unassembled WGS sequence"/>
</dbReference>
<name>A0ABP6RHU5_9MICC</name>
<feature type="compositionally biased region" description="Low complexity" evidence="1">
    <location>
        <begin position="111"/>
        <end position="122"/>
    </location>
</feature>
<feature type="region of interest" description="Disordered" evidence="1">
    <location>
        <begin position="1"/>
        <end position="34"/>
    </location>
</feature>
<protein>
    <recommendedName>
        <fullName evidence="3">LytR/CpsA/Psr regulator C-terminal domain-containing protein</fullName>
    </recommendedName>
</protein>
<dbReference type="RefSeq" id="WP_344722348.1">
    <property type="nucleotide sequence ID" value="NZ_BAAAYG010000018.1"/>
</dbReference>
<proteinExistence type="predicted"/>
<keyword evidence="2" id="KW-0472">Membrane</keyword>
<evidence type="ECO:0000256" key="1">
    <source>
        <dbReference type="SAM" id="MobiDB-lite"/>
    </source>
</evidence>
<gene>
    <name evidence="4" type="ORF">GCM10020260_27190</name>
</gene>
<organism evidence="4 5">
    <name type="scientific">Nesterenkonia halobia</name>
    <dbReference type="NCBI Taxonomy" id="37922"/>
    <lineage>
        <taxon>Bacteria</taxon>
        <taxon>Bacillati</taxon>
        <taxon>Actinomycetota</taxon>
        <taxon>Actinomycetes</taxon>
        <taxon>Micrococcales</taxon>
        <taxon>Micrococcaceae</taxon>
        <taxon>Nesterenkonia</taxon>
    </lineage>
</organism>
<feature type="transmembrane region" description="Helical" evidence="2">
    <location>
        <begin position="42"/>
        <end position="61"/>
    </location>
</feature>
<accession>A0ABP6RHU5</accession>
<evidence type="ECO:0000313" key="4">
    <source>
        <dbReference type="EMBL" id="GAA3288501.1"/>
    </source>
</evidence>
<evidence type="ECO:0000256" key="2">
    <source>
        <dbReference type="SAM" id="Phobius"/>
    </source>
</evidence>
<dbReference type="EMBL" id="BAAAYG010000018">
    <property type="protein sequence ID" value="GAA3288501.1"/>
    <property type="molecule type" value="Genomic_DNA"/>
</dbReference>
<dbReference type="Pfam" id="PF13399">
    <property type="entry name" value="LytR_C"/>
    <property type="match status" value="1"/>
</dbReference>
<feature type="region of interest" description="Disordered" evidence="1">
    <location>
        <begin position="76"/>
        <end position="123"/>
    </location>
</feature>
<feature type="compositionally biased region" description="Low complexity" evidence="1">
    <location>
        <begin position="76"/>
        <end position="93"/>
    </location>
</feature>